<dbReference type="PROSITE" id="PS00012">
    <property type="entry name" value="PHOSPHOPANTETHEINE"/>
    <property type="match status" value="1"/>
</dbReference>
<dbReference type="InterPro" id="IPR042099">
    <property type="entry name" value="ANL_N_sf"/>
</dbReference>
<keyword evidence="6" id="KW-0597">Phosphoprotein</keyword>
<dbReference type="InterPro" id="IPR023213">
    <property type="entry name" value="CAT-like_dom_sf"/>
</dbReference>
<evidence type="ECO:0000256" key="6">
    <source>
        <dbReference type="ARBA" id="ARBA00022553"/>
    </source>
</evidence>
<evidence type="ECO:0000256" key="1">
    <source>
        <dbReference type="ARBA" id="ARBA00001957"/>
    </source>
</evidence>
<protein>
    <recommendedName>
        <fullName evidence="4">Phenyloxazoline synthase MbtB</fullName>
    </recommendedName>
    <alternativeName>
        <fullName evidence="8">Mycobactin synthetase protein B</fullName>
    </alternativeName>
</protein>
<dbReference type="Pfam" id="PF00550">
    <property type="entry name" value="PP-binding"/>
    <property type="match status" value="3"/>
</dbReference>
<dbReference type="Gene3D" id="3.30.559.30">
    <property type="entry name" value="Nonribosomal peptide synthetase, condensation domain"/>
    <property type="match status" value="2"/>
</dbReference>
<evidence type="ECO:0000256" key="8">
    <source>
        <dbReference type="ARBA" id="ARBA00033440"/>
    </source>
</evidence>
<dbReference type="Pfam" id="PF00668">
    <property type="entry name" value="Condensation"/>
    <property type="match status" value="2"/>
</dbReference>
<dbReference type="InterPro" id="IPR000873">
    <property type="entry name" value="AMP-dep_synth/lig_dom"/>
</dbReference>
<evidence type="ECO:0000256" key="9">
    <source>
        <dbReference type="SAM" id="MobiDB-lite"/>
    </source>
</evidence>
<dbReference type="InterPro" id="IPR025110">
    <property type="entry name" value="AMP-bd_C"/>
</dbReference>
<dbReference type="SUPFAM" id="SSF56801">
    <property type="entry name" value="Acetyl-CoA synthetase-like"/>
    <property type="match status" value="2"/>
</dbReference>
<dbReference type="Pfam" id="PF13193">
    <property type="entry name" value="AMP-binding_C"/>
    <property type="match status" value="2"/>
</dbReference>
<dbReference type="Proteomes" id="UP000678016">
    <property type="component" value="Chromosome"/>
</dbReference>
<dbReference type="InterPro" id="IPR045851">
    <property type="entry name" value="AMP-bd_C_sf"/>
</dbReference>
<keyword evidence="5" id="KW-0596">Phosphopantetheine</keyword>
<comment type="pathway">
    <text evidence="2">Siderophore biosynthesis; mycobactin biosynthesis.</text>
</comment>
<dbReference type="InterPro" id="IPR057737">
    <property type="entry name" value="Condensation_MtbB-like"/>
</dbReference>
<dbReference type="Gene3D" id="3.40.50.12780">
    <property type="entry name" value="N-terminal domain of ligase-like"/>
    <property type="match status" value="2"/>
</dbReference>
<dbReference type="Gene3D" id="1.10.1200.10">
    <property type="entry name" value="ACP-like"/>
    <property type="match status" value="2"/>
</dbReference>
<evidence type="ECO:0000256" key="2">
    <source>
        <dbReference type="ARBA" id="ARBA00005102"/>
    </source>
</evidence>
<dbReference type="InterPro" id="IPR036736">
    <property type="entry name" value="ACP-like_sf"/>
</dbReference>
<evidence type="ECO:0000256" key="5">
    <source>
        <dbReference type="ARBA" id="ARBA00022450"/>
    </source>
</evidence>
<dbReference type="SUPFAM" id="SSF47336">
    <property type="entry name" value="ACP-like"/>
    <property type="match status" value="3"/>
</dbReference>
<feature type="domain" description="Carrier" evidence="10">
    <location>
        <begin position="2088"/>
        <end position="2163"/>
    </location>
</feature>
<feature type="domain" description="Carrier" evidence="10">
    <location>
        <begin position="1063"/>
        <end position="1138"/>
    </location>
</feature>
<dbReference type="InterPro" id="IPR006162">
    <property type="entry name" value="Ppantetheine_attach_site"/>
</dbReference>
<gene>
    <name evidence="11" type="ORF">KGD83_20625</name>
</gene>
<evidence type="ECO:0000256" key="7">
    <source>
        <dbReference type="ARBA" id="ARBA00022598"/>
    </source>
</evidence>
<dbReference type="SUPFAM" id="SSF52777">
    <property type="entry name" value="CoA-dependent acyltransferases"/>
    <property type="match status" value="4"/>
</dbReference>
<dbReference type="Gene3D" id="3.30.559.10">
    <property type="entry name" value="Chloramphenicol acetyltransferase-like domain"/>
    <property type="match status" value="2"/>
</dbReference>
<keyword evidence="12" id="KW-1185">Reference proteome</keyword>
<dbReference type="CDD" id="cd19535">
    <property type="entry name" value="Cyc_NRPS"/>
    <property type="match status" value="2"/>
</dbReference>
<evidence type="ECO:0000259" key="10">
    <source>
        <dbReference type="PROSITE" id="PS50075"/>
    </source>
</evidence>
<feature type="region of interest" description="Disordered" evidence="9">
    <location>
        <begin position="1045"/>
        <end position="1065"/>
    </location>
</feature>
<dbReference type="EMBL" id="CP074132">
    <property type="protein sequence ID" value="QUX31873.1"/>
    <property type="molecule type" value="Genomic_DNA"/>
</dbReference>
<dbReference type="SMART" id="SM00823">
    <property type="entry name" value="PKS_PP"/>
    <property type="match status" value="3"/>
</dbReference>
<evidence type="ECO:0000256" key="3">
    <source>
        <dbReference type="ARBA" id="ARBA00007380"/>
    </source>
</evidence>
<evidence type="ECO:0000313" key="12">
    <source>
        <dbReference type="Proteomes" id="UP000678016"/>
    </source>
</evidence>
<dbReference type="InterPro" id="IPR029058">
    <property type="entry name" value="AB_hydrolase_fold"/>
</dbReference>
<name>A0ABX8CFT4_9ACTN</name>
<dbReference type="InterPro" id="IPR010071">
    <property type="entry name" value="AA_adenyl_dom"/>
</dbReference>
<dbReference type="PROSITE" id="PS00455">
    <property type="entry name" value="AMP_BINDING"/>
    <property type="match status" value="1"/>
</dbReference>
<accession>A0ABX8CFT4</accession>
<dbReference type="Gene3D" id="3.40.50.1820">
    <property type="entry name" value="alpha/beta hydrolase"/>
    <property type="match status" value="1"/>
</dbReference>
<evidence type="ECO:0000256" key="4">
    <source>
        <dbReference type="ARBA" id="ARBA00016743"/>
    </source>
</evidence>
<dbReference type="InterPro" id="IPR001242">
    <property type="entry name" value="Condensation_dom"/>
</dbReference>
<comment type="similarity">
    <text evidence="3">Belongs to the ATP-dependent AMP-binding enzyme family. MbtB subfamily.</text>
</comment>
<dbReference type="Gene3D" id="3.30.300.30">
    <property type="match status" value="2"/>
</dbReference>
<dbReference type="PROSITE" id="PS50075">
    <property type="entry name" value="CARRIER"/>
    <property type="match status" value="3"/>
</dbReference>
<dbReference type="InterPro" id="IPR020845">
    <property type="entry name" value="AMP-binding_CS"/>
</dbReference>
<organism evidence="11 12">
    <name type="scientific">Nocardiopsis akebiae</name>
    <dbReference type="NCBI Taxonomy" id="2831968"/>
    <lineage>
        <taxon>Bacteria</taxon>
        <taxon>Bacillati</taxon>
        <taxon>Actinomycetota</taxon>
        <taxon>Actinomycetes</taxon>
        <taxon>Streptosporangiales</taxon>
        <taxon>Nocardiopsidaceae</taxon>
        <taxon>Nocardiopsis</taxon>
    </lineage>
</organism>
<dbReference type="PANTHER" id="PTHR45527:SF10">
    <property type="entry name" value="PYOCHELIN SYNTHASE PCHF"/>
    <property type="match status" value="1"/>
</dbReference>
<comment type="cofactor">
    <cofactor evidence="1">
        <name>pantetheine 4'-phosphate</name>
        <dbReference type="ChEBI" id="CHEBI:47942"/>
    </cofactor>
</comment>
<dbReference type="PANTHER" id="PTHR45527">
    <property type="entry name" value="NONRIBOSOMAL PEPTIDE SYNTHETASE"/>
    <property type="match status" value="1"/>
</dbReference>
<dbReference type="InterPro" id="IPR009081">
    <property type="entry name" value="PP-bd_ACP"/>
</dbReference>
<evidence type="ECO:0000313" key="11">
    <source>
        <dbReference type="EMBL" id="QUX31873.1"/>
    </source>
</evidence>
<dbReference type="Pfam" id="PF00501">
    <property type="entry name" value="AMP-binding"/>
    <property type="match status" value="2"/>
</dbReference>
<dbReference type="NCBIfam" id="TIGR01733">
    <property type="entry name" value="AA-adenyl-dom"/>
    <property type="match status" value="1"/>
</dbReference>
<sequence length="2174" mass="231875">MPTTEGELRAAVAALVDIPPEEVGPDDDLFELGMDSIALMRLASRWRRAGLGVGFDELAEAATLRGWQRLLAPADPAREPGSEAEDPGGPFPLAAMQHAYWIGRQPGQPLGGVGAHFYAELDGSGVDATRLEAAVTALRRRHGMLRVTVLDDGRQRVLDRRPEPALTVRDLREETAERVDQVLAELREYYTHRRMDVERGEVFDLALTLRPGGATRLHIDLDMLAADAASMRVLLRDLQLLYADPGAQLPEIPLDYRAYLSAAETTRAREREEDRAWWSGHLESLSAPPALPTVVDPLDPDSSSPRFHPTTRLHHWLAPERKERLVAAARGHGVTPAAALAAAFAEALGAWSDSPRFLLNLPLFHRDLDLAGAESLVGDFSSSILLDVDLTEERTFAESARHVQTRLRAAAAHGSYSGVEVLRDLSRASDGVPALAPVVYTSALGLGEIYDSEVRNAFGDPVWIISQGPQVWLDAQVTELDGGLLLNWDVRHRAFEPGVPEAAFEAYRDLVEDLVDDASAWTRPADPPLPEAQARVREAVNATDAPAVTERLHEGFFRSAHENPESVALVPDSGEPVTYAALADRAGRVSALLSEAGVAPGDAVVVSLPRGVDQVAAVLGVLGAGAAYIPVGVEQPAERTARVLDAADAAAVLTDSAHTDRFTDPARVGQGTPVVRIEDADRCAPAPPRLRQPLDATAYVIFTSGSTGVPKGVEVAHAAAVNTIAALNDHFDVGPRDRGLALADLDFDMSVYDLFAPLSAGGSVVLIGDESRRDAHHWVTMIRQHGVTLLNCVPALLDMVLTAAESRPEGLGDQLRFVLLGGDWVGLDQPARLRALVPGARFTALGGMTEAAVHSTVFEVDRVDPSWASIPWGKPLPNMRARVVDHRGRDRPDWVAGELWVSGAGLASGYRGDPERTADKFVTDRGRRWYRTGDRARYRSDGVLEFLGRADHQVKLRGHRIELGEVEAAAASCPVVGAAVALVTGTPRRLALVAAGATGPAAEAELRAALERNLPSYMVPSQTVLVDELPLTANGKLDRRRAEALTAAATGRASEGDPAEDRSPRGWAETVVAEVWGELLGVGAVRRDDGFFALGGDSLLATRMIGALRERGVGGARVARLFASPALADFAATLTRREPSTDAALGEGDPANRHEPFPMTDVQRAFWIGRDSRLSLGGVGTYHYSEFDGADFDLDRFERVWAALVDRHEMLRAVFDEDGRQRILPQAPPVTVTVTEVDSEEEAAKVLAGLREESSHLSIDLTRWPLFELRAVRYPGGGATRTRLAIGLDYIVLDAASIIALYGELDRLYSDPEAELEPIDVSFRDYVLHSEPDPDAVEQARRHWTRRLQTLPPAPALPLVADPSTVEHPRFTRRQRPFHAKSWEAVTDKARAHGLTPSVVLLTCYAEVLSAWSDHPDVAVNLTLFNRQPVHPRIDLIMGDFTSVSLLGYEPRPGEPWSDAAHRLQRVMSEDLDNREASVTWLLQELAKRTGAVDAAMPVVFSSSVGVGDRTVKDLSDGFPEKVWGISQTPQVLLDNQVTESHGGVMVTWDAIEELFRPGVLDSMFDAYNAMLAWLAENDWDTAAPPVLPRAQADLRLSARGAVPAVPEGTLHGEVLRRAQERPDLPAVLGPPEHEPLTYGGLAARAARVAGGLAERGVGPGDVVAVALPSGADRVVAILGVLSVGAAYLLTDPGEPRARREYGQRAAGARTVIVGPGRADGPDRADIGDLTAAEPLRGAVAADPGAPAYVTVGAGQDGADPAVEFVEHRSAAATIAAVRERFGVDARDRVLAVDPPAAGVDAFTVFGPLGVGGALVCPGPEWTGDPHTAVALAAEHGATVWNGPPMLLDELIAAASTAEGAPLRGLRLALVSGDRVSTGLPERLRGATGGGGALVALYGGRGVSGWASAVELDGGADRSAPSGTPLPGHRLRVVDSAGRECPDQVIGDLWIGGPADQSGRLRPAGVRARYLPDGTVGFLGPEPQAVLSGRRVDLGAVESAVESHPGVVHAAVVTVGEGRERRLHAFMATADGEEADGLSRHLADLLPPFAVPARITRLPRLPLTAAGAVDRGALAEAAVTEEHAASGPPTGETEVRIAALWTGLLGARADHRYADFFAAGGDSLSALRLVTATGEEFGVEISVRSFLTASTLADLARQVDHALASRDDEESGVL</sequence>
<reference evidence="12" key="1">
    <citation type="submission" date="2021-05" db="EMBL/GenBank/DDBJ databases">
        <title>Direct Submission.</title>
        <authorList>
            <person name="Li K."/>
            <person name="Gao J."/>
        </authorList>
    </citation>
    <scope>NUCLEOTIDE SEQUENCE [LARGE SCALE GENOMIC DNA]</scope>
    <source>
        <strain evidence="12">HDS12</strain>
    </source>
</reference>
<keyword evidence="7" id="KW-0436">Ligase</keyword>
<dbReference type="InterPro" id="IPR020806">
    <property type="entry name" value="PKS_PP-bd"/>
</dbReference>
<feature type="domain" description="Carrier" evidence="10">
    <location>
        <begin position="1"/>
        <end position="75"/>
    </location>
</feature>
<proteinExistence type="inferred from homology"/>